<protein>
    <submittedName>
        <fullName evidence="3">Uncharacterized protein</fullName>
    </submittedName>
</protein>
<keyword evidence="2" id="KW-0812">Transmembrane</keyword>
<keyword evidence="2" id="KW-1133">Transmembrane helix</keyword>
<feature type="compositionally biased region" description="Basic residues" evidence="1">
    <location>
        <begin position="588"/>
        <end position="598"/>
    </location>
</feature>
<evidence type="ECO:0000313" key="4">
    <source>
        <dbReference type="Proteomes" id="UP000886891"/>
    </source>
</evidence>
<proteinExistence type="predicted"/>
<reference evidence="3" key="1">
    <citation type="submission" date="2020-10" db="EMBL/GenBank/DDBJ databases">
        <authorList>
            <person name="Gilroy R."/>
        </authorList>
    </citation>
    <scope>NUCLEOTIDE SEQUENCE</scope>
    <source>
        <strain evidence="3">23406</strain>
    </source>
</reference>
<reference evidence="3" key="2">
    <citation type="journal article" date="2021" name="PeerJ">
        <title>Extensive microbial diversity within the chicken gut microbiome revealed by metagenomics and culture.</title>
        <authorList>
            <person name="Gilroy R."/>
            <person name="Ravi A."/>
            <person name="Getino M."/>
            <person name="Pursley I."/>
            <person name="Horton D.L."/>
            <person name="Alikhan N.F."/>
            <person name="Baker D."/>
            <person name="Gharbi K."/>
            <person name="Hall N."/>
            <person name="Watson M."/>
            <person name="Adriaenssens E.M."/>
            <person name="Foster-Nyarko E."/>
            <person name="Jarju S."/>
            <person name="Secka A."/>
            <person name="Antonio M."/>
            <person name="Oren A."/>
            <person name="Chaudhuri R.R."/>
            <person name="La Ragione R."/>
            <person name="Hildebrand F."/>
            <person name="Pallen M.J."/>
        </authorList>
    </citation>
    <scope>NUCLEOTIDE SEQUENCE</scope>
    <source>
        <strain evidence="3">23406</strain>
    </source>
</reference>
<evidence type="ECO:0000256" key="2">
    <source>
        <dbReference type="SAM" id="Phobius"/>
    </source>
</evidence>
<feature type="region of interest" description="Disordered" evidence="1">
    <location>
        <begin position="552"/>
        <end position="598"/>
    </location>
</feature>
<accession>A0A9D1NCP7</accession>
<evidence type="ECO:0000313" key="3">
    <source>
        <dbReference type="EMBL" id="HIV00456.1"/>
    </source>
</evidence>
<dbReference type="AlphaFoldDB" id="A0A9D1NCP7"/>
<keyword evidence="2" id="KW-0472">Membrane</keyword>
<gene>
    <name evidence="3" type="ORF">IAB14_05025</name>
</gene>
<comment type="caution">
    <text evidence="3">The sequence shown here is derived from an EMBL/GenBank/DDBJ whole genome shotgun (WGS) entry which is preliminary data.</text>
</comment>
<organism evidence="3 4">
    <name type="scientific">Candidatus Stercoripulliclostridium merdipullorum</name>
    <dbReference type="NCBI Taxonomy" id="2840952"/>
    <lineage>
        <taxon>Bacteria</taxon>
        <taxon>Bacillati</taxon>
        <taxon>Bacillota</taxon>
        <taxon>Clostridia</taxon>
        <taxon>Eubacteriales</taxon>
        <taxon>Candidatus Stercoripulliclostridium</taxon>
    </lineage>
</organism>
<dbReference type="EMBL" id="DVOH01000038">
    <property type="protein sequence ID" value="HIV00456.1"/>
    <property type="molecule type" value="Genomic_DNA"/>
</dbReference>
<name>A0A9D1NCP7_9FIRM</name>
<evidence type="ECO:0000256" key="1">
    <source>
        <dbReference type="SAM" id="MobiDB-lite"/>
    </source>
</evidence>
<sequence length="598" mass="66319">MKPISRIQKRIVLLLVIAAVAAIGVAASPGLPAFADSAGDIGSNEELYVNITCPTGSAYQSPAVGVELLINTPTDIKKLEYIYSTDEEDTKYTVDVADHEVVEGRNGRDRWQFSVKIGYFEGDGETPDHPTHNGEMVAIAYVDNGEDALLPLESDIYQVRQIDYAPPVLQYGADETLWYFEAGVLKLKVKATDHRTLPMFSATSGLRGVWVFYAENDGIEIGDGEQAGEDFDPDDILIDNFVLIHEKRFDTASGGQQTNEYATEITVDKNGTYYVMMTDMVNNLGLTRLFRYDDAPQYKIDVNGTTVNLDAVLDQAADQIERGKDYYHPSVIESLQQARDDVLYAFMTGQSDEKKKEAYLALVHAQNFYNNATVTFTLKINNEEFLDGAMKLYGFDITIASDLLNGETLMATVDVLRYAERDKFDEEAIRTADFPSVDLMFRLRYRLTRNDLAFEPEGPFRLRMEVPDTYRAVRIVRVDPESGAYTAVDCDFGGAWLEFEIADGKSDYFVLVSRDEQGGNLALWIGLGVGGGVLIAAIVVLIILKKKGILDRKSGKRKGQKASEQGAELSDSDARLSTGEGGAEKPKPANKSKKKKKK</sequence>
<dbReference type="Proteomes" id="UP000886891">
    <property type="component" value="Unassembled WGS sequence"/>
</dbReference>
<feature type="transmembrane region" description="Helical" evidence="2">
    <location>
        <begin position="521"/>
        <end position="544"/>
    </location>
</feature>